<organism evidence="1 2">
    <name type="scientific">Russula earlei</name>
    <dbReference type="NCBI Taxonomy" id="71964"/>
    <lineage>
        <taxon>Eukaryota</taxon>
        <taxon>Fungi</taxon>
        <taxon>Dikarya</taxon>
        <taxon>Basidiomycota</taxon>
        <taxon>Agaricomycotina</taxon>
        <taxon>Agaricomycetes</taxon>
        <taxon>Russulales</taxon>
        <taxon>Russulaceae</taxon>
        <taxon>Russula</taxon>
    </lineage>
</organism>
<evidence type="ECO:0000313" key="1">
    <source>
        <dbReference type="EMBL" id="KAI9508061.1"/>
    </source>
</evidence>
<gene>
    <name evidence="1" type="ORF">F5148DRAFT_1284472</name>
</gene>
<dbReference type="EMBL" id="JAGFNK010000102">
    <property type="protein sequence ID" value="KAI9508061.1"/>
    <property type="molecule type" value="Genomic_DNA"/>
</dbReference>
<name>A0ACC0U8T4_9AGAM</name>
<accession>A0ACC0U8T4</accession>
<protein>
    <submittedName>
        <fullName evidence="1">Uncharacterized protein</fullName>
    </submittedName>
</protein>
<evidence type="ECO:0000313" key="2">
    <source>
        <dbReference type="Proteomes" id="UP001207468"/>
    </source>
</evidence>
<proteinExistence type="predicted"/>
<keyword evidence="2" id="KW-1185">Reference proteome</keyword>
<sequence>MYSNSEITKRRDPVGINDIRDLVLHLTADSPPPSWIRVQNPQSIQKLVVLLIPGLTSTVLSLPPIPTAATENPNVPISIPHPLDLPTSTLSAPADLPSTIGPRSEEAAALYGGIPFIARTFSHACPTRAPGDAFRMHSVLNTFFQAPVSGEEKKRRLQERIAAERTEKKDATRHVLTVEQMVENDYPVPSYLADVFKMPDGWIETPQATTDAEPAAQSVYAIDCEMARAFCLTTDGKALTRVCVIDFATSKVLYDQLVKPPSPITDYLTRFSGITAQALEPITTTLADVQAHLRTLITPSTILLGHSLESDLRALQLAHPWCIDTALLFHHPRGRPLKPGLAWLTRKWLNRTIQDRGPGGHDPEEDARACVDLLKAKIRNGPGYGEFRTDYEPILARIARSHFRSGAGARAAIVNHGNPGAWHGTSAAAPATTVACANDAEVLDGVLDALDSHEFVFARLMGLAEALGWITPKAGTDGSGGLGSENPERASGVVPENSRSNDEGGNATLPSSPPPPQPAAPDPNVLLTAVRNLEAHLTALHAAFPPRTAFLLFSGHSDPRAMSALAARRAEHQARQMQNGSAPACSTAGTGDGGAASAASASASVLRWSTADERALQEAVERARMGLLFVGVKNVDGRP</sequence>
<reference evidence="1" key="1">
    <citation type="submission" date="2021-03" db="EMBL/GenBank/DDBJ databases">
        <title>Evolutionary priming and transition to the ectomycorrhizal habit in an iconic lineage of mushroom-forming fungi: is preadaptation a requirement?</title>
        <authorList>
            <consortium name="DOE Joint Genome Institute"/>
            <person name="Looney B.P."/>
            <person name="Miyauchi S."/>
            <person name="Morin E."/>
            <person name="Drula E."/>
            <person name="Courty P.E."/>
            <person name="Chicoki N."/>
            <person name="Fauchery L."/>
            <person name="Kohler A."/>
            <person name="Kuo A."/>
            <person name="LaButti K."/>
            <person name="Pangilinan J."/>
            <person name="Lipzen A."/>
            <person name="Riley R."/>
            <person name="Andreopoulos W."/>
            <person name="He G."/>
            <person name="Johnson J."/>
            <person name="Barry K.W."/>
            <person name="Grigoriev I.V."/>
            <person name="Nagy L."/>
            <person name="Hibbett D."/>
            <person name="Henrissat B."/>
            <person name="Matheny P.B."/>
            <person name="Labbe J."/>
            <person name="Martin A.F."/>
        </authorList>
    </citation>
    <scope>NUCLEOTIDE SEQUENCE</scope>
    <source>
        <strain evidence="1">BPL698</strain>
    </source>
</reference>
<comment type="caution">
    <text evidence="1">The sequence shown here is derived from an EMBL/GenBank/DDBJ whole genome shotgun (WGS) entry which is preliminary data.</text>
</comment>
<dbReference type="Proteomes" id="UP001207468">
    <property type="component" value="Unassembled WGS sequence"/>
</dbReference>